<feature type="domain" description="Carboxylesterase type B" evidence="1">
    <location>
        <begin position="1"/>
        <end position="131"/>
    </location>
</feature>
<dbReference type="InterPro" id="IPR002018">
    <property type="entry name" value="CarbesteraseB"/>
</dbReference>
<accession>A0A0B1SJL7</accession>
<sequence length="161" mass="18711">MSDLLFNAATVEAIVARRQAGWKVYAYSFDHYNDAIWDPTVPVRLRGSPHVNEYPYMFDIFVLGNYEIDEKEQVVADVVQQSFISFVKNGVPSNQHSKWTDVGKEEDLNHLSISPKPQMKKSFYQEAANFWAKMRMKYGFDLVQLLPTRKAKEEDVLKEEL</sequence>
<organism evidence="2 3">
    <name type="scientific">Oesophagostomum dentatum</name>
    <name type="common">Nodular worm</name>
    <dbReference type="NCBI Taxonomy" id="61180"/>
    <lineage>
        <taxon>Eukaryota</taxon>
        <taxon>Metazoa</taxon>
        <taxon>Ecdysozoa</taxon>
        <taxon>Nematoda</taxon>
        <taxon>Chromadorea</taxon>
        <taxon>Rhabditida</taxon>
        <taxon>Rhabditina</taxon>
        <taxon>Rhabditomorpha</taxon>
        <taxon>Strongyloidea</taxon>
        <taxon>Strongylidae</taxon>
        <taxon>Oesophagostomum</taxon>
    </lineage>
</organism>
<dbReference type="EMBL" id="KN570273">
    <property type="protein sequence ID" value="KHJ84071.1"/>
    <property type="molecule type" value="Genomic_DNA"/>
</dbReference>
<proteinExistence type="predicted"/>
<dbReference type="OrthoDB" id="5854651at2759"/>
<dbReference type="InterPro" id="IPR029058">
    <property type="entry name" value="AB_hydrolase_fold"/>
</dbReference>
<dbReference type="Proteomes" id="UP000053660">
    <property type="component" value="Unassembled WGS sequence"/>
</dbReference>
<keyword evidence="3" id="KW-1185">Reference proteome</keyword>
<dbReference type="Pfam" id="PF00135">
    <property type="entry name" value="COesterase"/>
    <property type="match status" value="1"/>
</dbReference>
<dbReference type="SUPFAM" id="SSF53474">
    <property type="entry name" value="alpha/beta-Hydrolases"/>
    <property type="match status" value="1"/>
</dbReference>
<dbReference type="PANTHER" id="PTHR44590:SF4">
    <property type="entry name" value="CARBOXYLIC ESTER HYDROLASE"/>
    <property type="match status" value="1"/>
</dbReference>
<evidence type="ECO:0000313" key="2">
    <source>
        <dbReference type="EMBL" id="KHJ84071.1"/>
    </source>
</evidence>
<reference evidence="2 3" key="1">
    <citation type="submission" date="2014-03" db="EMBL/GenBank/DDBJ databases">
        <title>Draft genome of the hookworm Oesophagostomum dentatum.</title>
        <authorList>
            <person name="Mitreva M."/>
        </authorList>
    </citation>
    <scope>NUCLEOTIDE SEQUENCE [LARGE SCALE GENOMIC DNA]</scope>
    <source>
        <strain evidence="2 3">OD-Hann</strain>
    </source>
</reference>
<name>A0A0B1SJL7_OESDE</name>
<dbReference type="AlphaFoldDB" id="A0A0B1SJL7"/>
<gene>
    <name evidence="2" type="ORF">OESDEN_16219</name>
</gene>
<evidence type="ECO:0000313" key="3">
    <source>
        <dbReference type="Proteomes" id="UP000053660"/>
    </source>
</evidence>
<dbReference type="PANTHER" id="PTHR44590">
    <property type="entry name" value="CARBOXYLIC ESTER HYDROLASE-RELATED"/>
    <property type="match status" value="1"/>
</dbReference>
<dbReference type="Gene3D" id="3.40.50.1820">
    <property type="entry name" value="alpha/beta hydrolase"/>
    <property type="match status" value="1"/>
</dbReference>
<evidence type="ECO:0000259" key="1">
    <source>
        <dbReference type="Pfam" id="PF00135"/>
    </source>
</evidence>
<protein>
    <recommendedName>
        <fullName evidence="1">Carboxylesterase type B domain-containing protein</fullName>
    </recommendedName>
</protein>